<proteinExistence type="predicted"/>
<dbReference type="AlphaFoldDB" id="A0AAX4L474"/>
<gene>
    <name evidence="2" type="ORF">V6M85_07490</name>
</gene>
<keyword evidence="3" id="KW-1185">Reference proteome</keyword>
<dbReference type="EMBL" id="CP146016">
    <property type="protein sequence ID" value="WWQ61794.1"/>
    <property type="molecule type" value="Genomic_DNA"/>
</dbReference>
<accession>A0AAX4L474</accession>
<dbReference type="RefSeq" id="WP_338604679.1">
    <property type="nucleotide sequence ID" value="NZ_CP146016.1"/>
</dbReference>
<dbReference type="PANTHER" id="PTHR34236">
    <property type="entry name" value="DIMETHYL SULFOXIDE REDUCTASE TRANSCRIPTIONAL ACTIVATOR"/>
    <property type="match status" value="1"/>
</dbReference>
<evidence type="ECO:0000259" key="1">
    <source>
        <dbReference type="Pfam" id="PF04967"/>
    </source>
</evidence>
<dbReference type="Proteomes" id="UP001432202">
    <property type="component" value="Chromosome"/>
</dbReference>
<evidence type="ECO:0000313" key="2">
    <source>
        <dbReference type="EMBL" id="WWQ61794.1"/>
    </source>
</evidence>
<dbReference type="PANTHER" id="PTHR34236:SF1">
    <property type="entry name" value="DIMETHYL SULFOXIDE REDUCTASE TRANSCRIPTIONAL ACTIVATOR"/>
    <property type="match status" value="1"/>
</dbReference>
<dbReference type="InterPro" id="IPR007050">
    <property type="entry name" value="HTH_bacterioopsin"/>
</dbReference>
<dbReference type="GeneID" id="89336600"/>
<sequence length="57" mass="6580">MLVLKTALLMGYFNYPRNVKAKEIADVLGISKQAFLYHLRNFINKLITSTDLDEFNS</sequence>
<organism evidence="2 3">
    <name type="scientific">Sulfolobus tengchongensis</name>
    <dbReference type="NCBI Taxonomy" id="207809"/>
    <lineage>
        <taxon>Archaea</taxon>
        <taxon>Thermoproteota</taxon>
        <taxon>Thermoprotei</taxon>
        <taxon>Sulfolobales</taxon>
        <taxon>Sulfolobaceae</taxon>
        <taxon>Sulfolobus</taxon>
    </lineage>
</organism>
<reference evidence="2 3" key="1">
    <citation type="submission" date="2024-02" db="EMBL/GenBank/DDBJ databases">
        <title>STSV induces naive adaptation in Sulfolobus.</title>
        <authorList>
            <person name="Xiang X."/>
            <person name="Song M."/>
        </authorList>
    </citation>
    <scope>NUCLEOTIDE SEQUENCE [LARGE SCALE GENOMIC DNA]</scope>
    <source>
        <strain evidence="2 3">RT2</strain>
    </source>
</reference>
<protein>
    <submittedName>
        <fullName evidence="2">Helix-turn-helix domain-containing protein</fullName>
    </submittedName>
</protein>
<dbReference type="Pfam" id="PF04967">
    <property type="entry name" value="HTH_10"/>
    <property type="match status" value="1"/>
</dbReference>
<evidence type="ECO:0000313" key="3">
    <source>
        <dbReference type="Proteomes" id="UP001432202"/>
    </source>
</evidence>
<name>A0AAX4L474_9CREN</name>
<feature type="domain" description="HTH bat-type" evidence="1">
    <location>
        <begin position="2"/>
        <end position="48"/>
    </location>
</feature>